<dbReference type="Proteomes" id="UP000637769">
    <property type="component" value="Unassembled WGS sequence"/>
</dbReference>
<proteinExistence type="inferred from homology"/>
<dbReference type="EMBL" id="BMCH01000006">
    <property type="protein sequence ID" value="GGC36466.1"/>
    <property type="molecule type" value="Genomic_DNA"/>
</dbReference>
<dbReference type="PRINTS" id="PR00081">
    <property type="entry name" value="GDHRDH"/>
</dbReference>
<comment type="similarity">
    <text evidence="1 2">Belongs to the short-chain dehydrogenases/reductases (SDR) family.</text>
</comment>
<dbReference type="InterPro" id="IPR002347">
    <property type="entry name" value="SDR_fam"/>
</dbReference>
<organism evidence="4 5">
    <name type="scientific">Asaia siamensis</name>
    <dbReference type="NCBI Taxonomy" id="110479"/>
    <lineage>
        <taxon>Bacteria</taxon>
        <taxon>Pseudomonadati</taxon>
        <taxon>Pseudomonadota</taxon>
        <taxon>Alphaproteobacteria</taxon>
        <taxon>Acetobacterales</taxon>
        <taxon>Acetobacteraceae</taxon>
        <taxon>Asaia</taxon>
    </lineage>
</organism>
<evidence type="ECO:0000259" key="3">
    <source>
        <dbReference type="SMART" id="SM00822"/>
    </source>
</evidence>
<evidence type="ECO:0000256" key="1">
    <source>
        <dbReference type="ARBA" id="ARBA00006484"/>
    </source>
</evidence>
<evidence type="ECO:0000256" key="2">
    <source>
        <dbReference type="RuleBase" id="RU000363"/>
    </source>
</evidence>
<dbReference type="PANTHER" id="PTHR42879">
    <property type="entry name" value="3-OXOACYL-(ACYL-CARRIER-PROTEIN) REDUCTASE"/>
    <property type="match status" value="1"/>
</dbReference>
<evidence type="ECO:0000313" key="5">
    <source>
        <dbReference type="Proteomes" id="UP000637769"/>
    </source>
</evidence>
<dbReference type="InterPro" id="IPR050259">
    <property type="entry name" value="SDR"/>
</dbReference>
<reference evidence="5" key="1">
    <citation type="journal article" date="2019" name="Int. J. Syst. Evol. Microbiol.">
        <title>The Global Catalogue of Microorganisms (GCM) 10K type strain sequencing project: providing services to taxonomists for standard genome sequencing and annotation.</title>
        <authorList>
            <consortium name="The Broad Institute Genomics Platform"/>
            <consortium name="The Broad Institute Genome Sequencing Center for Infectious Disease"/>
            <person name="Wu L."/>
            <person name="Ma J."/>
        </authorList>
    </citation>
    <scope>NUCLEOTIDE SEQUENCE [LARGE SCALE GENOMIC DNA]</scope>
    <source>
        <strain evidence="5">CCM 7132</strain>
    </source>
</reference>
<gene>
    <name evidence="4" type="ORF">GCM10007207_22540</name>
</gene>
<sequence length="265" mass="28295">MLTLDLSGQKALVTGSTGGIGLAIAERLAQAGAHVIVNGRGEERTRSAIEAVRKKLPKAQVTGFAGDVAQPEIIAKLQDTHPELDILVNNLGIFEETPFAEISDEDWQRFFDINVMSGVRLSRAYLPGMVERKRGRIVFISSESGLNIPAEMIHYGFSKAAQIAIARGLAESVAGSGVTVNSVLPGPTRTEGVMTMIQKAAEKTGRTSEETEASFLKDNRPTSLLQRLEEPEEVANMVAYVCSPLASATSGAALRVEGGLLRHPG</sequence>
<dbReference type="CDD" id="cd05233">
    <property type="entry name" value="SDR_c"/>
    <property type="match status" value="1"/>
</dbReference>
<name>A0ABQ1M913_9PROT</name>
<accession>A0ABQ1M913</accession>
<dbReference type="InterPro" id="IPR057326">
    <property type="entry name" value="KR_dom"/>
</dbReference>
<dbReference type="PRINTS" id="PR00080">
    <property type="entry name" value="SDRFAMILY"/>
</dbReference>
<protein>
    <submittedName>
        <fullName evidence="4">Short-chain dehydrogenase</fullName>
    </submittedName>
</protein>
<feature type="domain" description="Ketoreductase" evidence="3">
    <location>
        <begin position="9"/>
        <end position="193"/>
    </location>
</feature>
<dbReference type="Pfam" id="PF00106">
    <property type="entry name" value="adh_short"/>
    <property type="match status" value="1"/>
</dbReference>
<dbReference type="SMART" id="SM00822">
    <property type="entry name" value="PKS_KR"/>
    <property type="match status" value="1"/>
</dbReference>
<keyword evidence="5" id="KW-1185">Reference proteome</keyword>
<dbReference type="InterPro" id="IPR036291">
    <property type="entry name" value="NAD(P)-bd_dom_sf"/>
</dbReference>
<dbReference type="Gene3D" id="3.40.50.720">
    <property type="entry name" value="NAD(P)-binding Rossmann-like Domain"/>
    <property type="match status" value="1"/>
</dbReference>
<dbReference type="SUPFAM" id="SSF51735">
    <property type="entry name" value="NAD(P)-binding Rossmann-fold domains"/>
    <property type="match status" value="1"/>
</dbReference>
<evidence type="ECO:0000313" key="4">
    <source>
        <dbReference type="EMBL" id="GGC36466.1"/>
    </source>
</evidence>
<comment type="caution">
    <text evidence="4">The sequence shown here is derived from an EMBL/GenBank/DDBJ whole genome shotgun (WGS) entry which is preliminary data.</text>
</comment>